<proteinExistence type="predicted"/>
<gene>
    <name evidence="2" type="ORF">C8N24_6414</name>
</gene>
<dbReference type="AlphaFoldDB" id="A0A660KWG6"/>
<protein>
    <recommendedName>
        <fullName evidence="4">DUF456 domain-containing protein</fullName>
    </recommendedName>
</protein>
<keyword evidence="3" id="KW-1185">Reference proteome</keyword>
<keyword evidence="1" id="KW-0472">Membrane</keyword>
<keyword evidence="1" id="KW-0812">Transmembrane</keyword>
<dbReference type="InterPro" id="IPR007403">
    <property type="entry name" value="DUF456"/>
</dbReference>
<dbReference type="RefSeq" id="WP_121258188.1">
    <property type="nucleotide sequence ID" value="NZ_RBIL01000003.1"/>
</dbReference>
<comment type="caution">
    <text evidence="2">The sequence shown here is derived from an EMBL/GenBank/DDBJ whole genome shotgun (WGS) entry which is preliminary data.</text>
</comment>
<evidence type="ECO:0000256" key="1">
    <source>
        <dbReference type="SAM" id="Phobius"/>
    </source>
</evidence>
<feature type="transmembrane region" description="Helical" evidence="1">
    <location>
        <begin position="7"/>
        <end position="40"/>
    </location>
</feature>
<sequence length="159" mass="16282">MSDVGVLLVGLAIAVGIVGVVVPVLPGALLVWAAIAVWAIAVGSTTAWAVLAAVSVVIGGSQVLKLLVPGRQLRNAGVPRRSIVIGLLLAGVGFFVIPVVGFFVGFPLGIYVEERRRLGPHAPAWLSTRKALRAIGLSILIELSAAVLAAAVWLAAVLT</sequence>
<feature type="transmembrane region" description="Helical" evidence="1">
    <location>
        <begin position="131"/>
        <end position="158"/>
    </location>
</feature>
<dbReference type="EMBL" id="RBIL01000003">
    <property type="protein sequence ID" value="RKQ84785.1"/>
    <property type="molecule type" value="Genomic_DNA"/>
</dbReference>
<organism evidence="2 3">
    <name type="scientific">Solirubrobacter pauli</name>
    <dbReference type="NCBI Taxonomy" id="166793"/>
    <lineage>
        <taxon>Bacteria</taxon>
        <taxon>Bacillati</taxon>
        <taxon>Actinomycetota</taxon>
        <taxon>Thermoleophilia</taxon>
        <taxon>Solirubrobacterales</taxon>
        <taxon>Solirubrobacteraceae</taxon>
        <taxon>Solirubrobacter</taxon>
    </lineage>
</organism>
<dbReference type="Pfam" id="PF04306">
    <property type="entry name" value="DUF456"/>
    <property type="match status" value="1"/>
</dbReference>
<feature type="transmembrane region" description="Helical" evidence="1">
    <location>
        <begin position="85"/>
        <end position="111"/>
    </location>
</feature>
<dbReference type="OrthoDB" id="3577600at2"/>
<reference evidence="2 3" key="1">
    <citation type="submission" date="2018-10" db="EMBL/GenBank/DDBJ databases">
        <title>Genomic Encyclopedia of Archaeal and Bacterial Type Strains, Phase II (KMG-II): from individual species to whole genera.</title>
        <authorList>
            <person name="Goeker M."/>
        </authorList>
    </citation>
    <scope>NUCLEOTIDE SEQUENCE [LARGE SCALE GENOMIC DNA]</scope>
    <source>
        <strain evidence="2 3">DSM 14954</strain>
    </source>
</reference>
<feature type="transmembrane region" description="Helical" evidence="1">
    <location>
        <begin position="46"/>
        <end position="64"/>
    </location>
</feature>
<name>A0A660KWG6_9ACTN</name>
<dbReference type="Proteomes" id="UP000278962">
    <property type="component" value="Unassembled WGS sequence"/>
</dbReference>
<keyword evidence="1" id="KW-1133">Transmembrane helix</keyword>
<evidence type="ECO:0008006" key="4">
    <source>
        <dbReference type="Google" id="ProtNLM"/>
    </source>
</evidence>
<evidence type="ECO:0000313" key="2">
    <source>
        <dbReference type="EMBL" id="RKQ84785.1"/>
    </source>
</evidence>
<accession>A0A660KWG6</accession>
<evidence type="ECO:0000313" key="3">
    <source>
        <dbReference type="Proteomes" id="UP000278962"/>
    </source>
</evidence>